<proteinExistence type="predicted"/>
<dbReference type="Proteomes" id="UP000297245">
    <property type="component" value="Unassembled WGS sequence"/>
</dbReference>
<dbReference type="EMBL" id="ML179035">
    <property type="protein sequence ID" value="THV08120.1"/>
    <property type="molecule type" value="Genomic_DNA"/>
</dbReference>
<gene>
    <name evidence="2" type="ORF">K435DRAFT_642008</name>
</gene>
<sequence>MVDEFIGKFLGVDRMDRRGVFGRVKFFYGVVEAQARGSLHIHLLIWLEGALSPRLIVEKCQSDVDFRARMFRWLESLFSHDFPEGTIPSAGSREEIKKHIMGRPPDPSKAGSDSTWPQYLHGVLDASSQVHTHNNTCFKKVSGGLRSFSEKEQDEHCRFMYPQDIVAETFMDDDGKIHIKRPNGRMVGYVPPITGCFACNTDGKFIGSGAFGMALSIYVVSYTAKNTLDSAIMASALAASLQQIGKSDSMTEQQRVAFLRKTLTQANIRRELSAQQVVSALLGKPSHYTNARFANCYWTKVLHWMDPSVFPAYCTSSGEAGYVSP</sequence>
<dbReference type="Pfam" id="PF14214">
    <property type="entry name" value="Helitron_like_N"/>
    <property type="match status" value="1"/>
</dbReference>
<organism evidence="2 3">
    <name type="scientific">Dendrothele bispora (strain CBS 962.96)</name>
    <dbReference type="NCBI Taxonomy" id="1314807"/>
    <lineage>
        <taxon>Eukaryota</taxon>
        <taxon>Fungi</taxon>
        <taxon>Dikarya</taxon>
        <taxon>Basidiomycota</taxon>
        <taxon>Agaricomycotina</taxon>
        <taxon>Agaricomycetes</taxon>
        <taxon>Agaricomycetidae</taxon>
        <taxon>Agaricales</taxon>
        <taxon>Agaricales incertae sedis</taxon>
        <taxon>Dendrothele</taxon>
    </lineage>
</organism>
<dbReference type="AlphaFoldDB" id="A0A4S8MXJ1"/>
<feature type="domain" description="Helitron helicase-like" evidence="1">
    <location>
        <begin position="10"/>
        <end position="45"/>
    </location>
</feature>
<dbReference type="OrthoDB" id="10007484at2759"/>
<evidence type="ECO:0000313" key="2">
    <source>
        <dbReference type="EMBL" id="THV08120.1"/>
    </source>
</evidence>
<accession>A0A4S8MXJ1</accession>
<evidence type="ECO:0000259" key="1">
    <source>
        <dbReference type="Pfam" id="PF14214"/>
    </source>
</evidence>
<protein>
    <recommendedName>
        <fullName evidence="1">Helitron helicase-like domain-containing protein</fullName>
    </recommendedName>
</protein>
<keyword evidence="3" id="KW-1185">Reference proteome</keyword>
<evidence type="ECO:0000313" key="3">
    <source>
        <dbReference type="Proteomes" id="UP000297245"/>
    </source>
</evidence>
<dbReference type="InterPro" id="IPR025476">
    <property type="entry name" value="Helitron_helicase-like"/>
</dbReference>
<reference evidence="2 3" key="1">
    <citation type="journal article" date="2019" name="Nat. Ecol. Evol.">
        <title>Megaphylogeny resolves global patterns of mushroom evolution.</title>
        <authorList>
            <person name="Varga T."/>
            <person name="Krizsan K."/>
            <person name="Foldi C."/>
            <person name="Dima B."/>
            <person name="Sanchez-Garcia M."/>
            <person name="Sanchez-Ramirez S."/>
            <person name="Szollosi G.J."/>
            <person name="Szarkandi J.G."/>
            <person name="Papp V."/>
            <person name="Albert L."/>
            <person name="Andreopoulos W."/>
            <person name="Angelini C."/>
            <person name="Antonin V."/>
            <person name="Barry K.W."/>
            <person name="Bougher N.L."/>
            <person name="Buchanan P."/>
            <person name="Buyck B."/>
            <person name="Bense V."/>
            <person name="Catcheside P."/>
            <person name="Chovatia M."/>
            <person name="Cooper J."/>
            <person name="Damon W."/>
            <person name="Desjardin D."/>
            <person name="Finy P."/>
            <person name="Geml J."/>
            <person name="Haridas S."/>
            <person name="Hughes K."/>
            <person name="Justo A."/>
            <person name="Karasinski D."/>
            <person name="Kautmanova I."/>
            <person name="Kiss B."/>
            <person name="Kocsube S."/>
            <person name="Kotiranta H."/>
            <person name="LaButti K.M."/>
            <person name="Lechner B.E."/>
            <person name="Liimatainen K."/>
            <person name="Lipzen A."/>
            <person name="Lukacs Z."/>
            <person name="Mihaltcheva S."/>
            <person name="Morgado L.N."/>
            <person name="Niskanen T."/>
            <person name="Noordeloos M.E."/>
            <person name="Ohm R.A."/>
            <person name="Ortiz-Santana B."/>
            <person name="Ovrebo C."/>
            <person name="Racz N."/>
            <person name="Riley R."/>
            <person name="Savchenko A."/>
            <person name="Shiryaev A."/>
            <person name="Soop K."/>
            <person name="Spirin V."/>
            <person name="Szebenyi C."/>
            <person name="Tomsovsky M."/>
            <person name="Tulloss R.E."/>
            <person name="Uehling J."/>
            <person name="Grigoriev I.V."/>
            <person name="Vagvolgyi C."/>
            <person name="Papp T."/>
            <person name="Martin F.M."/>
            <person name="Miettinen O."/>
            <person name="Hibbett D.S."/>
            <person name="Nagy L.G."/>
        </authorList>
    </citation>
    <scope>NUCLEOTIDE SEQUENCE [LARGE SCALE GENOMIC DNA]</scope>
    <source>
        <strain evidence="2 3">CBS 962.96</strain>
    </source>
</reference>
<name>A0A4S8MXJ1_DENBC</name>